<gene>
    <name evidence="2" type="ORF">CDAUBV1_LOCUS11284</name>
</gene>
<dbReference type="Proteomes" id="UP001497525">
    <property type="component" value="Unassembled WGS sequence"/>
</dbReference>
<protein>
    <submittedName>
        <fullName evidence="2">Uncharacterized protein</fullName>
    </submittedName>
</protein>
<feature type="transmembrane region" description="Helical" evidence="1">
    <location>
        <begin position="22"/>
        <end position="49"/>
    </location>
</feature>
<evidence type="ECO:0000256" key="1">
    <source>
        <dbReference type="SAM" id="Phobius"/>
    </source>
</evidence>
<evidence type="ECO:0000313" key="3">
    <source>
        <dbReference type="Proteomes" id="UP001497525"/>
    </source>
</evidence>
<organism evidence="2 3">
    <name type="scientific">Calicophoron daubneyi</name>
    <name type="common">Rumen fluke</name>
    <name type="synonym">Paramphistomum daubneyi</name>
    <dbReference type="NCBI Taxonomy" id="300641"/>
    <lineage>
        <taxon>Eukaryota</taxon>
        <taxon>Metazoa</taxon>
        <taxon>Spiralia</taxon>
        <taxon>Lophotrochozoa</taxon>
        <taxon>Platyhelminthes</taxon>
        <taxon>Trematoda</taxon>
        <taxon>Digenea</taxon>
        <taxon>Plagiorchiida</taxon>
        <taxon>Pronocephalata</taxon>
        <taxon>Paramphistomoidea</taxon>
        <taxon>Paramphistomidae</taxon>
        <taxon>Calicophoron</taxon>
    </lineage>
</organism>
<keyword evidence="1" id="KW-1133">Transmembrane helix</keyword>
<comment type="caution">
    <text evidence="2">The sequence shown here is derived from an EMBL/GenBank/DDBJ whole genome shotgun (WGS) entry which is preliminary data.</text>
</comment>
<proteinExistence type="predicted"/>
<accession>A0AAV2TJW3</accession>
<dbReference type="EMBL" id="CAXLJL010000367">
    <property type="protein sequence ID" value="CAL5137005.1"/>
    <property type="molecule type" value="Genomic_DNA"/>
</dbReference>
<evidence type="ECO:0000313" key="2">
    <source>
        <dbReference type="EMBL" id="CAL5137005.1"/>
    </source>
</evidence>
<name>A0AAV2TJW3_CALDB</name>
<keyword evidence="1" id="KW-0472">Membrane</keyword>
<sequence>MLPNLDPEAATKKPRKVRKKPLAYFAPIDILFLLLNAAAFVFAILGVIFAYTRNAKADDNYFRAIVSLDVVGLACTLTVIILDVIYLSCCQDRRTAILIALLCLLFVAFLMFAIGAGLYYRDGYVPRGDWIIPVCTLAIFSVIYQVVCYIQEVRGLKDE</sequence>
<feature type="transmembrane region" description="Helical" evidence="1">
    <location>
        <begin position="61"/>
        <end position="85"/>
    </location>
</feature>
<feature type="transmembrane region" description="Helical" evidence="1">
    <location>
        <begin position="97"/>
        <end position="118"/>
    </location>
</feature>
<feature type="transmembrane region" description="Helical" evidence="1">
    <location>
        <begin position="130"/>
        <end position="150"/>
    </location>
</feature>
<dbReference type="AlphaFoldDB" id="A0AAV2TJW3"/>
<reference evidence="2" key="1">
    <citation type="submission" date="2024-06" db="EMBL/GenBank/DDBJ databases">
        <authorList>
            <person name="Liu X."/>
            <person name="Lenzi L."/>
            <person name="Haldenby T S."/>
            <person name="Uol C."/>
        </authorList>
    </citation>
    <scope>NUCLEOTIDE SEQUENCE</scope>
</reference>
<keyword evidence="1" id="KW-0812">Transmembrane</keyword>